<protein>
    <submittedName>
        <fullName evidence="3">Tripartite tricarboxylate transporter substrate binding protein</fullName>
    </submittedName>
</protein>
<dbReference type="InterPro" id="IPR042100">
    <property type="entry name" value="Bug_dom1"/>
</dbReference>
<dbReference type="Pfam" id="PF03401">
    <property type="entry name" value="TctC"/>
    <property type="match status" value="1"/>
</dbReference>
<dbReference type="AlphaFoldDB" id="A0A6B2QXT5"/>
<gene>
    <name evidence="3" type="ORF">G3I67_08545</name>
</gene>
<comment type="similarity">
    <text evidence="1">Belongs to the UPF0065 (bug) family.</text>
</comment>
<feature type="signal peptide" evidence="2">
    <location>
        <begin position="1"/>
        <end position="20"/>
    </location>
</feature>
<comment type="caution">
    <text evidence="3">The sequence shown here is derived from an EMBL/GenBank/DDBJ whole genome shotgun (WGS) entry which is preliminary data.</text>
</comment>
<dbReference type="CDD" id="cd13578">
    <property type="entry name" value="PBP2_Bug27"/>
    <property type="match status" value="1"/>
</dbReference>
<dbReference type="SUPFAM" id="SSF53850">
    <property type="entry name" value="Periplasmic binding protein-like II"/>
    <property type="match status" value="1"/>
</dbReference>
<dbReference type="PIRSF" id="PIRSF017082">
    <property type="entry name" value="YflP"/>
    <property type="match status" value="1"/>
</dbReference>
<dbReference type="Gene3D" id="3.40.190.10">
    <property type="entry name" value="Periplasmic binding protein-like II"/>
    <property type="match status" value="1"/>
</dbReference>
<dbReference type="EMBL" id="JAAGRN010000005">
    <property type="protein sequence ID" value="NDY83280.1"/>
    <property type="molecule type" value="Genomic_DNA"/>
</dbReference>
<dbReference type="InterPro" id="IPR005064">
    <property type="entry name" value="BUG"/>
</dbReference>
<keyword evidence="2" id="KW-0732">Signal</keyword>
<reference evidence="3" key="1">
    <citation type="submission" date="2020-02" db="EMBL/GenBank/DDBJ databases">
        <authorList>
            <person name="Chen W.-M."/>
        </authorList>
    </citation>
    <scope>NUCLEOTIDE SEQUENCE</scope>
    <source>
        <strain evidence="3">NBD-18</strain>
    </source>
</reference>
<feature type="chain" id="PRO_5025366744" evidence="2">
    <location>
        <begin position="21"/>
        <end position="323"/>
    </location>
</feature>
<proteinExistence type="inferred from homology"/>
<organism evidence="3">
    <name type="scientific">Sheuella amnicola</name>
    <dbReference type="NCBI Taxonomy" id="2707330"/>
    <lineage>
        <taxon>Bacteria</taxon>
        <taxon>Pseudomonadati</taxon>
        <taxon>Pseudomonadota</taxon>
        <taxon>Betaproteobacteria</taxon>
        <taxon>Burkholderiales</taxon>
        <taxon>Alcaligenaceae</taxon>
        <taxon>Sheuella</taxon>
    </lineage>
</organism>
<evidence type="ECO:0000256" key="2">
    <source>
        <dbReference type="SAM" id="SignalP"/>
    </source>
</evidence>
<dbReference type="Gene3D" id="3.40.190.150">
    <property type="entry name" value="Bordetella uptake gene, domain 1"/>
    <property type="match status" value="1"/>
</dbReference>
<evidence type="ECO:0000256" key="1">
    <source>
        <dbReference type="ARBA" id="ARBA00006987"/>
    </source>
</evidence>
<evidence type="ECO:0000313" key="3">
    <source>
        <dbReference type="EMBL" id="NDY83280.1"/>
    </source>
</evidence>
<dbReference type="RefSeq" id="WP_163654306.1">
    <property type="nucleotide sequence ID" value="NZ_JAAGRN010000005.1"/>
</dbReference>
<accession>A0A6B2QXT5</accession>
<dbReference type="PANTHER" id="PTHR42928">
    <property type="entry name" value="TRICARBOXYLATE-BINDING PROTEIN"/>
    <property type="match status" value="1"/>
</dbReference>
<name>A0A6B2QXT5_9BURK</name>
<dbReference type="PANTHER" id="PTHR42928:SF5">
    <property type="entry name" value="BLR1237 PROTEIN"/>
    <property type="match status" value="1"/>
</dbReference>
<sequence length="323" mass="34404">MKLIAWLTAVLVCVANSASAQDSANNYPNKTVRIVVGYQAGGPTDLTARLIASKLQSAMGQAFIVDNKPGASSNRASEIVAASPPDGYTLMVAASQLISSSVFFKDIKFDAQKSFEPITEIMTSPAVLVVGPSLQVKTVDELIRLAKSKPGQLSFASTGSASVPHISAELFQTRAQVQLLHVPYKGGGLALNDLLGGQVDIFFMTALTAIPHIQSGKVRPLAVTSVQRLPQLPAIPTMDEAGLNNLELATWNGLFAPAGTPKPVIEKLYREVAKILKDPDVRKTFDDQAAIIVGSTPAEFAAHIESEIRRVTALSKTMKIDLN</sequence>